<feature type="transmembrane region" description="Helical" evidence="12">
    <location>
        <begin position="64"/>
        <end position="85"/>
    </location>
</feature>
<evidence type="ECO:0000256" key="11">
    <source>
        <dbReference type="ARBA" id="ARBA00023136"/>
    </source>
</evidence>
<dbReference type="InterPro" id="IPR008915">
    <property type="entry name" value="Peptidase_M50"/>
</dbReference>
<organism evidence="14 15">
    <name type="scientific">Oceanipulchritudo coccoides</name>
    <dbReference type="NCBI Taxonomy" id="2706888"/>
    <lineage>
        <taxon>Bacteria</taxon>
        <taxon>Pseudomonadati</taxon>
        <taxon>Verrucomicrobiota</taxon>
        <taxon>Opitutia</taxon>
        <taxon>Puniceicoccales</taxon>
        <taxon>Oceanipulchritudinaceae</taxon>
        <taxon>Oceanipulchritudo</taxon>
    </lineage>
</organism>
<feature type="transmembrane region" description="Helical" evidence="12">
    <location>
        <begin position="36"/>
        <end position="52"/>
    </location>
</feature>
<evidence type="ECO:0000256" key="12">
    <source>
        <dbReference type="SAM" id="Phobius"/>
    </source>
</evidence>
<keyword evidence="7" id="KW-0378">Hydrolase</keyword>
<comment type="subcellular location">
    <subcellularLocation>
        <location evidence="2">Membrane</location>
        <topology evidence="2">Multi-pass membrane protein</topology>
    </subcellularLocation>
</comment>
<dbReference type="PANTHER" id="PTHR39188:SF3">
    <property type="entry name" value="STAGE IV SPORULATION PROTEIN FB"/>
    <property type="match status" value="1"/>
</dbReference>
<comment type="caution">
    <text evidence="14">The sequence shown here is derived from an EMBL/GenBank/DDBJ whole genome shotgun (WGS) entry which is preliminary data.</text>
</comment>
<evidence type="ECO:0000256" key="5">
    <source>
        <dbReference type="ARBA" id="ARBA00022692"/>
    </source>
</evidence>
<keyword evidence="9 12" id="KW-1133">Transmembrane helix</keyword>
<keyword evidence="6" id="KW-0479">Metal-binding</keyword>
<feature type="transmembrane region" description="Helical" evidence="12">
    <location>
        <begin position="122"/>
        <end position="144"/>
    </location>
</feature>
<dbReference type="AlphaFoldDB" id="A0A6B2LYV7"/>
<dbReference type="GO" id="GO:0016020">
    <property type="term" value="C:membrane"/>
    <property type="evidence" value="ECO:0007669"/>
    <property type="project" value="UniProtKB-SubCell"/>
</dbReference>
<feature type="transmembrane region" description="Helical" evidence="12">
    <location>
        <begin position="92"/>
        <end position="116"/>
    </location>
</feature>
<evidence type="ECO:0000313" key="14">
    <source>
        <dbReference type="EMBL" id="NDV61603.1"/>
    </source>
</evidence>
<feature type="transmembrane region" description="Helical" evidence="12">
    <location>
        <begin position="165"/>
        <end position="183"/>
    </location>
</feature>
<protein>
    <recommendedName>
        <fullName evidence="13">Peptidase M50 domain-containing protein</fullName>
    </recommendedName>
</protein>
<evidence type="ECO:0000256" key="10">
    <source>
        <dbReference type="ARBA" id="ARBA00023049"/>
    </source>
</evidence>
<reference evidence="14 15" key="1">
    <citation type="submission" date="2020-02" db="EMBL/GenBank/DDBJ databases">
        <title>Albibacoteraceae fam. nov., the first described family within the subdivision 4 Verrucomicrobia.</title>
        <authorList>
            <person name="Xi F."/>
        </authorList>
    </citation>
    <scope>NUCLEOTIDE SEQUENCE [LARGE SCALE GENOMIC DNA]</scope>
    <source>
        <strain evidence="14 15">CK1056</strain>
    </source>
</reference>
<dbReference type="GO" id="GO:0046872">
    <property type="term" value="F:metal ion binding"/>
    <property type="evidence" value="ECO:0007669"/>
    <property type="project" value="UniProtKB-KW"/>
</dbReference>
<proteinExistence type="inferred from homology"/>
<dbReference type="RefSeq" id="WP_163962682.1">
    <property type="nucleotide sequence ID" value="NZ_JAAGNX010000001.1"/>
</dbReference>
<evidence type="ECO:0000256" key="9">
    <source>
        <dbReference type="ARBA" id="ARBA00022989"/>
    </source>
</evidence>
<evidence type="ECO:0000256" key="7">
    <source>
        <dbReference type="ARBA" id="ARBA00022801"/>
    </source>
</evidence>
<keyword evidence="5 12" id="KW-0812">Transmembrane</keyword>
<keyword evidence="4" id="KW-0645">Protease</keyword>
<evidence type="ECO:0000256" key="8">
    <source>
        <dbReference type="ARBA" id="ARBA00022833"/>
    </source>
</evidence>
<dbReference type="EMBL" id="JAAGNX010000001">
    <property type="protein sequence ID" value="NDV61603.1"/>
    <property type="molecule type" value="Genomic_DNA"/>
</dbReference>
<keyword evidence="10" id="KW-0482">Metalloprotease</keyword>
<feature type="domain" description="Peptidase M50" evidence="13">
    <location>
        <begin position="128"/>
        <end position="182"/>
    </location>
</feature>
<gene>
    <name evidence="14" type="ORF">G0Q06_03990</name>
</gene>
<evidence type="ECO:0000259" key="13">
    <source>
        <dbReference type="Pfam" id="PF02163"/>
    </source>
</evidence>
<name>A0A6B2LYV7_9BACT</name>
<dbReference type="Pfam" id="PF02163">
    <property type="entry name" value="Peptidase_M50"/>
    <property type="match status" value="1"/>
</dbReference>
<dbReference type="Proteomes" id="UP000478417">
    <property type="component" value="Unassembled WGS sequence"/>
</dbReference>
<feature type="transmembrane region" description="Helical" evidence="12">
    <location>
        <begin position="6"/>
        <end position="24"/>
    </location>
</feature>
<dbReference type="GO" id="GO:0006508">
    <property type="term" value="P:proteolysis"/>
    <property type="evidence" value="ECO:0007669"/>
    <property type="project" value="UniProtKB-KW"/>
</dbReference>
<keyword evidence="11 12" id="KW-0472">Membrane</keyword>
<accession>A0A6B2LYV7</accession>
<comment type="cofactor">
    <cofactor evidence="1">
        <name>Zn(2+)</name>
        <dbReference type="ChEBI" id="CHEBI:29105"/>
    </cofactor>
</comment>
<evidence type="ECO:0000256" key="2">
    <source>
        <dbReference type="ARBA" id="ARBA00004141"/>
    </source>
</evidence>
<dbReference type="PANTHER" id="PTHR39188">
    <property type="entry name" value="MEMBRANE-ASSOCIATED ZINC METALLOPROTEASE M50B"/>
    <property type="match status" value="1"/>
</dbReference>
<comment type="similarity">
    <text evidence="3">Belongs to the peptidase M50B family.</text>
</comment>
<evidence type="ECO:0000256" key="6">
    <source>
        <dbReference type="ARBA" id="ARBA00022723"/>
    </source>
</evidence>
<keyword evidence="15" id="KW-1185">Reference proteome</keyword>
<evidence type="ECO:0000256" key="3">
    <source>
        <dbReference type="ARBA" id="ARBA00007931"/>
    </source>
</evidence>
<sequence length="215" mass="23678">MITFNFAGIPVRIAPWFWITMVFLGGGVHMADRQDIINVALFVLAGFLSIFVHELGHALTIRKFGLPTIITLTAFGGTASFPAGVLSRRQSFLVTAAGPGIQLLLGLLAIAVIRNFPIPENSLLLIMLFDLVWISIVWSIFNCLPIYPLDGGQMLAAVVGHKRSRLIHITGMVCASAIGILLFWKLGTWVMPAFMAYFVYINYKALQQTLNQSNL</sequence>
<evidence type="ECO:0000313" key="15">
    <source>
        <dbReference type="Proteomes" id="UP000478417"/>
    </source>
</evidence>
<keyword evidence="8" id="KW-0862">Zinc</keyword>
<evidence type="ECO:0000256" key="4">
    <source>
        <dbReference type="ARBA" id="ARBA00022670"/>
    </source>
</evidence>
<dbReference type="GO" id="GO:0008237">
    <property type="term" value="F:metallopeptidase activity"/>
    <property type="evidence" value="ECO:0007669"/>
    <property type="project" value="UniProtKB-KW"/>
</dbReference>
<evidence type="ECO:0000256" key="1">
    <source>
        <dbReference type="ARBA" id="ARBA00001947"/>
    </source>
</evidence>